<protein>
    <submittedName>
        <fullName evidence="2">Methyltransferase type 12</fullName>
    </submittedName>
</protein>
<organism evidence="2 3">
    <name type="scientific">Nitrosococcus watsoni (strain C-113)</name>
    <dbReference type="NCBI Taxonomy" id="105559"/>
    <lineage>
        <taxon>Bacteria</taxon>
        <taxon>Pseudomonadati</taxon>
        <taxon>Pseudomonadota</taxon>
        <taxon>Gammaproteobacteria</taxon>
        <taxon>Chromatiales</taxon>
        <taxon>Chromatiaceae</taxon>
        <taxon>Nitrosococcus</taxon>
    </lineage>
</organism>
<dbReference type="SUPFAM" id="SSF53335">
    <property type="entry name" value="S-adenosyl-L-methionine-dependent methyltransferases"/>
    <property type="match status" value="1"/>
</dbReference>
<dbReference type="PANTHER" id="PTHR43861">
    <property type="entry name" value="TRANS-ACONITATE 2-METHYLTRANSFERASE-RELATED"/>
    <property type="match status" value="1"/>
</dbReference>
<name>D8K4F8_NITWC</name>
<dbReference type="AlphaFoldDB" id="D8K4F8"/>
<sequence>MEITNLDLPADLERVLHEHVFSKWDQAFLKTPEGEAGKQEVLVHRFNNALRFTVPWLKRSLDLSNACVVEIGCGSGSSTAALAHHCREVVGFDIDSGAIKAAEARCQAYGLSNVRLQSVAPEDLLPAIGSLPQKADVYLLYAVIEHQTYLERIETLSTLWKLLAPGGALVVIETPNRFAYIDKHTSELEFYHLLPDDLAFRYIQHVPRRAFKDTIEPLIQQQTWAQASELRVRWGLGASYHEFDIALGEPLDEIIVADGFEQEMVDFFPIDMDEELLTRFFHARVPSKPIGFSRAVLNLILRKPGGELDRRGAAEFARSRRTQIGLRLNSVPAPPQTLAQRAWMRVRTFVDQKVGI</sequence>
<dbReference type="OrthoDB" id="7062303at2"/>
<dbReference type="RefSeq" id="WP_013219958.1">
    <property type="nucleotide sequence ID" value="NC_014315.1"/>
</dbReference>
<dbReference type="CDD" id="cd02440">
    <property type="entry name" value="AdoMet_MTases"/>
    <property type="match status" value="1"/>
</dbReference>
<evidence type="ECO:0000313" key="3">
    <source>
        <dbReference type="Proteomes" id="UP000000393"/>
    </source>
</evidence>
<dbReference type="Gene3D" id="3.40.50.150">
    <property type="entry name" value="Vaccinia Virus protein VP39"/>
    <property type="match status" value="1"/>
</dbReference>
<dbReference type="GO" id="GO:0032259">
    <property type="term" value="P:methylation"/>
    <property type="evidence" value="ECO:0007669"/>
    <property type="project" value="UniProtKB-KW"/>
</dbReference>
<evidence type="ECO:0000313" key="2">
    <source>
        <dbReference type="EMBL" id="ADJ27855.1"/>
    </source>
</evidence>
<dbReference type="KEGG" id="nwa:Nwat_0911"/>
<dbReference type="InterPro" id="IPR029063">
    <property type="entry name" value="SAM-dependent_MTases_sf"/>
</dbReference>
<accession>D8K4F8</accession>
<dbReference type="Proteomes" id="UP000000393">
    <property type="component" value="Chromosome"/>
</dbReference>
<dbReference type="GO" id="GO:0008168">
    <property type="term" value="F:methyltransferase activity"/>
    <property type="evidence" value="ECO:0007669"/>
    <property type="project" value="UniProtKB-KW"/>
</dbReference>
<feature type="domain" description="Methyltransferase type 12" evidence="1">
    <location>
        <begin position="69"/>
        <end position="169"/>
    </location>
</feature>
<keyword evidence="3" id="KW-1185">Reference proteome</keyword>
<gene>
    <name evidence="2" type="ordered locus">Nwat_0911</name>
</gene>
<reference evidence="2 3" key="1">
    <citation type="submission" date="2010-06" db="EMBL/GenBank/DDBJ databases">
        <title>Complete sequence of chromosome of Nitrosococcus watsoni C-113.</title>
        <authorList>
            <consortium name="US DOE Joint Genome Institute"/>
            <person name="Lucas S."/>
            <person name="Copeland A."/>
            <person name="Lapidus A."/>
            <person name="Cheng J.-F."/>
            <person name="Bruce D."/>
            <person name="Goodwin L."/>
            <person name="Pitluck S."/>
            <person name="Malfatti S.A."/>
            <person name="Chain P.S.G."/>
            <person name="Land M."/>
            <person name="Hauser L."/>
            <person name="Kyrpides N."/>
            <person name="Ivanova N."/>
            <person name="Cambell M.A."/>
            <person name="Heidelberg J.F."/>
            <person name="Klotz M.G."/>
            <person name="Woyke T."/>
        </authorList>
    </citation>
    <scope>NUCLEOTIDE SEQUENCE [LARGE SCALE GENOMIC DNA]</scope>
    <source>
        <strain evidence="2 3">C-113</strain>
    </source>
</reference>
<dbReference type="InterPro" id="IPR013217">
    <property type="entry name" value="Methyltransf_12"/>
</dbReference>
<dbReference type="Pfam" id="PF08242">
    <property type="entry name" value="Methyltransf_12"/>
    <property type="match status" value="1"/>
</dbReference>
<dbReference type="STRING" id="105559.Nwat_0911"/>
<evidence type="ECO:0000259" key="1">
    <source>
        <dbReference type="Pfam" id="PF08242"/>
    </source>
</evidence>
<dbReference type="EMBL" id="CP002086">
    <property type="protein sequence ID" value="ADJ27855.1"/>
    <property type="molecule type" value="Genomic_DNA"/>
</dbReference>
<keyword evidence="2" id="KW-0808">Transferase</keyword>
<dbReference type="HOGENOM" id="CLU_057501_0_0_6"/>
<keyword evidence="2" id="KW-0489">Methyltransferase</keyword>
<proteinExistence type="predicted"/>
<dbReference type="eggNOG" id="COG2519">
    <property type="taxonomic scope" value="Bacteria"/>
</dbReference>